<dbReference type="PANTHER" id="PTHR36124">
    <property type="match status" value="1"/>
</dbReference>
<dbReference type="InterPro" id="IPR046366">
    <property type="entry name" value="MPAB"/>
</dbReference>
<dbReference type="PANTHER" id="PTHR36124:SF1">
    <property type="entry name" value="ER-BOUND OXYGENASE MPAB_MPAB'_RUBBER OXYGENASE CATALYTIC DOMAIN-CONTAINING PROTEIN"/>
    <property type="match status" value="1"/>
</dbReference>
<protein>
    <recommendedName>
        <fullName evidence="4">ER-bound oxygenase mpaB/mpaB'/Rubber oxygenase catalytic domain-containing protein</fullName>
    </recommendedName>
</protein>
<reference evidence="2 3" key="1">
    <citation type="submission" date="2023-04" db="EMBL/GenBank/DDBJ databases">
        <title>Genome of Basidiobolus ranarum AG-B5.</title>
        <authorList>
            <person name="Stajich J.E."/>
            <person name="Carter-House D."/>
            <person name="Gryganskyi A."/>
        </authorList>
    </citation>
    <scope>NUCLEOTIDE SEQUENCE [LARGE SCALE GENOMIC DNA]</scope>
    <source>
        <strain evidence="2 3">AG-B5</strain>
    </source>
</reference>
<evidence type="ECO:0008006" key="4">
    <source>
        <dbReference type="Google" id="ProtNLM"/>
    </source>
</evidence>
<evidence type="ECO:0000313" key="3">
    <source>
        <dbReference type="Proteomes" id="UP001479436"/>
    </source>
</evidence>
<dbReference type="EMBL" id="JASJQH010000419">
    <property type="protein sequence ID" value="KAK9764486.1"/>
    <property type="molecule type" value="Genomic_DNA"/>
</dbReference>
<comment type="caution">
    <text evidence="2">The sequence shown here is derived from an EMBL/GenBank/DDBJ whole genome shotgun (WGS) entry which is preliminary data.</text>
</comment>
<keyword evidence="1" id="KW-1133">Transmembrane helix</keyword>
<proteinExistence type="predicted"/>
<feature type="transmembrane region" description="Helical" evidence="1">
    <location>
        <begin position="12"/>
        <end position="28"/>
    </location>
</feature>
<keyword evidence="1" id="KW-0472">Membrane</keyword>
<organism evidence="2 3">
    <name type="scientific">Basidiobolus ranarum</name>
    <dbReference type="NCBI Taxonomy" id="34480"/>
    <lineage>
        <taxon>Eukaryota</taxon>
        <taxon>Fungi</taxon>
        <taxon>Fungi incertae sedis</taxon>
        <taxon>Zoopagomycota</taxon>
        <taxon>Entomophthoromycotina</taxon>
        <taxon>Basidiobolomycetes</taxon>
        <taxon>Basidiobolales</taxon>
        <taxon>Basidiobolaceae</taxon>
        <taxon>Basidiobolus</taxon>
    </lineage>
</organism>
<keyword evidence="1" id="KW-0812">Transmembrane</keyword>
<gene>
    <name evidence="2" type="ORF">K7432_007964</name>
</gene>
<evidence type="ECO:0000313" key="2">
    <source>
        <dbReference type="EMBL" id="KAK9764486.1"/>
    </source>
</evidence>
<sequence length="350" mass="41278">MNILSQWISQEIVWVSIVGLLLLYVLEIRRSRYRNIQQIQQLGELLTREDKKTFSDIYYSIFQLTVRDFPFSFYTSLDLGGLRSSGVPSISKVLVATYQYTTNTEKRFEDTDLFMREFIENQPGSDRSLGALGRISSFHQHYKIRHDDIVYQLAVYIYEQIRWINLYEWRELLEVEKEALFQFWFKEIGKGLGVSYEARTWTFQELHQWFIQYEELNMVYSKYNAEVTDPFLDLYVTIAPKPFRGVLKRAILQFMGERYYQACYGDLGPSTYEKLLNTCSGYLLFFLLKLRAVMVGNLFFPRQVTPRRTPKAANANDKYIPGWSKGPSCLYKSGYTLNDLGPCLRPRKNK</sequence>
<dbReference type="Proteomes" id="UP001479436">
    <property type="component" value="Unassembled WGS sequence"/>
</dbReference>
<name>A0ABR2WSU3_9FUNG</name>
<keyword evidence="3" id="KW-1185">Reference proteome</keyword>
<evidence type="ECO:0000256" key="1">
    <source>
        <dbReference type="SAM" id="Phobius"/>
    </source>
</evidence>
<accession>A0ABR2WSU3</accession>